<dbReference type="EC" id="1.1.1.94" evidence="8"/>
<dbReference type="Proteomes" id="UP001501410">
    <property type="component" value="Unassembled WGS sequence"/>
</dbReference>
<dbReference type="InterPro" id="IPR006168">
    <property type="entry name" value="G3P_DH_NAD-dep"/>
</dbReference>
<dbReference type="Pfam" id="PF07479">
    <property type="entry name" value="NAD_Gly3P_dh_C"/>
    <property type="match status" value="1"/>
</dbReference>
<dbReference type="EMBL" id="BAABEZ010000022">
    <property type="protein sequence ID" value="GAA4455186.1"/>
    <property type="molecule type" value="Genomic_DNA"/>
</dbReference>
<dbReference type="Gene3D" id="3.40.50.720">
    <property type="entry name" value="NAD(P)-binding Rossmann-like Domain"/>
    <property type="match status" value="1"/>
</dbReference>
<accession>A0ABP8MS43</accession>
<dbReference type="Pfam" id="PF01210">
    <property type="entry name" value="NAD_Gly3P_dh_N"/>
    <property type="match status" value="1"/>
</dbReference>
<evidence type="ECO:0000313" key="11">
    <source>
        <dbReference type="EMBL" id="GAA4455186.1"/>
    </source>
</evidence>
<dbReference type="PROSITE" id="PS00957">
    <property type="entry name" value="NAD_G3PDH"/>
    <property type="match status" value="1"/>
</dbReference>
<comment type="caution">
    <text evidence="11">The sequence shown here is derived from an EMBL/GenBank/DDBJ whole genome shotgun (WGS) entry which is preliminary data.</text>
</comment>
<evidence type="ECO:0000313" key="12">
    <source>
        <dbReference type="Proteomes" id="UP001501410"/>
    </source>
</evidence>
<organism evidence="11 12">
    <name type="scientific">Rurimicrobium arvi</name>
    <dbReference type="NCBI Taxonomy" id="2049916"/>
    <lineage>
        <taxon>Bacteria</taxon>
        <taxon>Pseudomonadati</taxon>
        <taxon>Bacteroidota</taxon>
        <taxon>Chitinophagia</taxon>
        <taxon>Chitinophagales</taxon>
        <taxon>Chitinophagaceae</taxon>
        <taxon>Rurimicrobium</taxon>
    </lineage>
</organism>
<dbReference type="InterPro" id="IPR006109">
    <property type="entry name" value="G3P_DH_NAD-dep_C"/>
</dbReference>
<dbReference type="Gene3D" id="1.10.1040.10">
    <property type="entry name" value="N-(1-d-carboxylethyl)-l-norvaline Dehydrogenase, domain 2"/>
    <property type="match status" value="1"/>
</dbReference>
<dbReference type="InterPro" id="IPR008927">
    <property type="entry name" value="6-PGluconate_DH-like_C_sf"/>
</dbReference>
<evidence type="ECO:0000256" key="2">
    <source>
        <dbReference type="ARBA" id="ARBA00022516"/>
    </source>
</evidence>
<dbReference type="PANTHER" id="PTHR11728:SF1">
    <property type="entry name" value="GLYCEROL-3-PHOSPHATE DEHYDROGENASE [NAD(+)] 2, CHLOROPLASTIC"/>
    <property type="match status" value="1"/>
</dbReference>
<evidence type="ECO:0000259" key="10">
    <source>
        <dbReference type="Pfam" id="PF07479"/>
    </source>
</evidence>
<evidence type="ECO:0000259" key="9">
    <source>
        <dbReference type="Pfam" id="PF01210"/>
    </source>
</evidence>
<feature type="domain" description="Glycerol-3-phosphate dehydrogenase NAD-dependent N-terminal" evidence="9">
    <location>
        <begin position="13"/>
        <end position="169"/>
    </location>
</feature>
<sequence length="344" mass="38426">MSQSIVTDTKRNIGIIGNGSWGTALAKILTDNGNAVHWWLRNEESVRYLNEHQQNQHYLKSVKFRKGSVLPTSSLEAFFASCDYIIFCVPAAYAQSVLDRITADMLKGKQLISAIKGILPSSNLLLNDYLHRELGFPLQDYISITGPCHAEEVAAERLSYLTFSCIDESRAALVASFFTNTYLRTTFNHDIWGAQLAAVLKNIYALGAGIAHGLDYGDNFLSVYITNCYREMHRFLLVHFDLVHPSEDRPDMHTSAYLGDLLVTAYSLHSRNRAFGMMIGKGYSVAAASLEMSMVAEGYYASKCMQSVADTLGLDIPIATYIYRILWKGEEPAAVFRNIEELLS</sequence>
<keyword evidence="4" id="KW-0443">Lipid metabolism</keyword>
<evidence type="ECO:0000256" key="4">
    <source>
        <dbReference type="ARBA" id="ARBA00023098"/>
    </source>
</evidence>
<evidence type="ECO:0000256" key="6">
    <source>
        <dbReference type="ARBA" id="ARBA00023264"/>
    </source>
</evidence>
<dbReference type="PANTHER" id="PTHR11728">
    <property type="entry name" value="GLYCEROL-3-PHOSPHATE DEHYDROGENASE"/>
    <property type="match status" value="1"/>
</dbReference>
<keyword evidence="12" id="KW-1185">Reference proteome</keyword>
<dbReference type="PRINTS" id="PR00077">
    <property type="entry name" value="GPDHDRGNASE"/>
</dbReference>
<reference evidence="12" key="1">
    <citation type="journal article" date="2019" name="Int. J. Syst. Evol. Microbiol.">
        <title>The Global Catalogue of Microorganisms (GCM) 10K type strain sequencing project: providing services to taxonomists for standard genome sequencing and annotation.</title>
        <authorList>
            <consortium name="The Broad Institute Genomics Platform"/>
            <consortium name="The Broad Institute Genome Sequencing Center for Infectious Disease"/>
            <person name="Wu L."/>
            <person name="Ma J."/>
        </authorList>
    </citation>
    <scope>NUCLEOTIDE SEQUENCE [LARGE SCALE GENOMIC DNA]</scope>
    <source>
        <strain evidence="12">JCM 31921</strain>
    </source>
</reference>
<dbReference type="PIRSF" id="PIRSF000114">
    <property type="entry name" value="Glycerol-3-P_dh"/>
    <property type="match status" value="1"/>
</dbReference>
<evidence type="ECO:0000256" key="8">
    <source>
        <dbReference type="RuleBase" id="RU000439"/>
    </source>
</evidence>
<dbReference type="SUPFAM" id="SSF51735">
    <property type="entry name" value="NAD(P)-binding Rossmann-fold domains"/>
    <property type="match status" value="1"/>
</dbReference>
<keyword evidence="3 7" id="KW-0560">Oxidoreductase</keyword>
<comment type="similarity">
    <text evidence="1 7">Belongs to the NAD-dependent glycerol-3-phosphate dehydrogenase family.</text>
</comment>
<comment type="catalytic activity">
    <reaction evidence="8">
        <text>sn-glycerol 3-phosphate + NADP(+) = dihydroxyacetone phosphate + NADPH + H(+)</text>
        <dbReference type="Rhea" id="RHEA:11096"/>
        <dbReference type="ChEBI" id="CHEBI:15378"/>
        <dbReference type="ChEBI" id="CHEBI:57597"/>
        <dbReference type="ChEBI" id="CHEBI:57642"/>
        <dbReference type="ChEBI" id="CHEBI:57783"/>
        <dbReference type="ChEBI" id="CHEBI:58349"/>
        <dbReference type="EC" id="1.1.1.94"/>
    </reaction>
</comment>
<dbReference type="InterPro" id="IPR011128">
    <property type="entry name" value="G3P_DH_NAD-dep_N"/>
</dbReference>
<evidence type="ECO:0000256" key="7">
    <source>
        <dbReference type="RuleBase" id="RU000437"/>
    </source>
</evidence>
<name>A0ABP8MS43_9BACT</name>
<keyword evidence="5" id="KW-0594">Phospholipid biosynthesis</keyword>
<keyword evidence="7" id="KW-0520">NAD</keyword>
<dbReference type="InterPro" id="IPR036291">
    <property type="entry name" value="NAD(P)-bd_dom_sf"/>
</dbReference>
<dbReference type="SUPFAM" id="SSF48179">
    <property type="entry name" value="6-phosphogluconate dehydrogenase C-terminal domain-like"/>
    <property type="match status" value="1"/>
</dbReference>
<dbReference type="RefSeq" id="WP_344825788.1">
    <property type="nucleotide sequence ID" value="NZ_BAABEZ010000022.1"/>
</dbReference>
<evidence type="ECO:0000256" key="3">
    <source>
        <dbReference type="ARBA" id="ARBA00023002"/>
    </source>
</evidence>
<gene>
    <name evidence="11" type="ORF">GCM10023092_18410</name>
</gene>
<feature type="domain" description="Glycerol-3-phosphate dehydrogenase NAD-dependent C-terminal" evidence="10">
    <location>
        <begin position="190"/>
        <end position="335"/>
    </location>
</feature>
<keyword evidence="2" id="KW-0444">Lipid biosynthesis</keyword>
<keyword evidence="6" id="KW-1208">Phospholipid metabolism</keyword>
<proteinExistence type="inferred from homology"/>
<evidence type="ECO:0000256" key="5">
    <source>
        <dbReference type="ARBA" id="ARBA00023209"/>
    </source>
</evidence>
<evidence type="ECO:0000256" key="1">
    <source>
        <dbReference type="ARBA" id="ARBA00011009"/>
    </source>
</evidence>
<dbReference type="InterPro" id="IPR013328">
    <property type="entry name" value="6PGD_dom2"/>
</dbReference>
<protein>
    <recommendedName>
        <fullName evidence="8">Glycerol-3-phosphate dehydrogenase</fullName>
        <ecNumber evidence="8">1.1.1.94</ecNumber>
    </recommendedName>
</protein>